<dbReference type="Gene3D" id="3.30.70.100">
    <property type="match status" value="1"/>
</dbReference>
<dbReference type="Proteomes" id="UP001172756">
    <property type="component" value="Unassembled WGS sequence"/>
</dbReference>
<dbReference type="Pfam" id="PF07876">
    <property type="entry name" value="Dabb"/>
    <property type="match status" value="1"/>
</dbReference>
<dbReference type="SMART" id="SM00886">
    <property type="entry name" value="Dabb"/>
    <property type="match status" value="1"/>
</dbReference>
<organism evidence="2 3">
    <name type="scientific">Demequina lignilytica</name>
    <dbReference type="NCBI Taxonomy" id="3051663"/>
    <lineage>
        <taxon>Bacteria</taxon>
        <taxon>Bacillati</taxon>
        <taxon>Actinomycetota</taxon>
        <taxon>Actinomycetes</taxon>
        <taxon>Micrococcales</taxon>
        <taxon>Demequinaceae</taxon>
        <taxon>Demequina</taxon>
    </lineage>
</organism>
<feature type="domain" description="Stress-response A/B barrel" evidence="1">
    <location>
        <begin position="7"/>
        <end position="101"/>
    </location>
</feature>
<protein>
    <submittedName>
        <fullName evidence="2">Dabb family protein</fullName>
    </submittedName>
</protein>
<accession>A0AB35MJI3</accession>
<dbReference type="EMBL" id="JAUHQB010000007">
    <property type="protein sequence ID" value="MDN4483917.1"/>
    <property type="molecule type" value="Genomic_DNA"/>
</dbReference>
<comment type="caution">
    <text evidence="2">The sequence shown here is derived from an EMBL/GenBank/DDBJ whole genome shotgun (WGS) entry which is preliminary data.</text>
</comment>
<proteinExistence type="predicted"/>
<dbReference type="SUPFAM" id="SSF54909">
    <property type="entry name" value="Dimeric alpha+beta barrel"/>
    <property type="match status" value="1"/>
</dbReference>
<sequence>MTTDGRIVHVVLVDWRDGMPAAELERLHTQIGLFRAEIPGIAEVTVGPSVSPEGLEAGYGWGLVVAFVDAAARDVYLDHPVHAVAAEVIGSWSARLVVVDLAAG</sequence>
<evidence type="ECO:0000259" key="1">
    <source>
        <dbReference type="PROSITE" id="PS51502"/>
    </source>
</evidence>
<dbReference type="PROSITE" id="PS51502">
    <property type="entry name" value="S_R_A_B_BARREL"/>
    <property type="match status" value="1"/>
</dbReference>
<dbReference type="AlphaFoldDB" id="A0AB35MJI3"/>
<evidence type="ECO:0000313" key="2">
    <source>
        <dbReference type="EMBL" id="MDN4483917.1"/>
    </source>
</evidence>
<reference evidence="2 3" key="1">
    <citation type="submission" date="2023-06" db="EMBL/GenBank/DDBJ databases">
        <title>SYSU T0a273.</title>
        <authorList>
            <person name="Gao L."/>
            <person name="Fang B.-Z."/>
            <person name="Li W.-J."/>
        </authorList>
    </citation>
    <scope>NUCLEOTIDE SEQUENCE [LARGE SCALE GENOMIC DNA]</scope>
    <source>
        <strain evidence="2 3">SYSU T0a273</strain>
    </source>
</reference>
<gene>
    <name evidence="2" type="ORF">QQ002_10250</name>
</gene>
<name>A0AB35MJI3_9MICO</name>
<dbReference type="InterPro" id="IPR013097">
    <property type="entry name" value="Dabb"/>
</dbReference>
<evidence type="ECO:0000313" key="3">
    <source>
        <dbReference type="Proteomes" id="UP001172756"/>
    </source>
</evidence>
<dbReference type="RefSeq" id="WP_301160639.1">
    <property type="nucleotide sequence ID" value="NZ_JAUHQB010000007.1"/>
</dbReference>
<dbReference type="InterPro" id="IPR011008">
    <property type="entry name" value="Dimeric_a/b-barrel"/>
</dbReference>